<dbReference type="Proteomes" id="UP000228621">
    <property type="component" value="Unassembled WGS sequence"/>
</dbReference>
<dbReference type="RefSeq" id="WP_099641142.1">
    <property type="nucleotide sequence ID" value="NZ_JAQPZX010000015.1"/>
</dbReference>
<evidence type="ECO:0000313" key="3">
    <source>
        <dbReference type="Proteomes" id="UP000228621"/>
    </source>
</evidence>
<keyword evidence="3" id="KW-1185">Reference proteome</keyword>
<name>A0A2A5JTA3_PSEO7</name>
<dbReference type="InterPro" id="IPR014710">
    <property type="entry name" value="RmlC-like_jellyroll"/>
</dbReference>
<feature type="domain" description="Cyclic nucleotide-binding" evidence="1">
    <location>
        <begin position="13"/>
        <end position="134"/>
    </location>
</feature>
<dbReference type="SUPFAM" id="SSF51206">
    <property type="entry name" value="cAMP-binding domain-like"/>
    <property type="match status" value="1"/>
</dbReference>
<proteinExistence type="predicted"/>
<evidence type="ECO:0000259" key="1">
    <source>
        <dbReference type="PROSITE" id="PS50042"/>
    </source>
</evidence>
<dbReference type="Gene3D" id="2.60.120.10">
    <property type="entry name" value="Jelly Rolls"/>
    <property type="match status" value="1"/>
</dbReference>
<dbReference type="Pfam" id="PF00027">
    <property type="entry name" value="cNMP_binding"/>
    <property type="match status" value="1"/>
</dbReference>
<dbReference type="SMART" id="SM00100">
    <property type="entry name" value="cNMP"/>
    <property type="match status" value="1"/>
</dbReference>
<gene>
    <name evidence="2" type="ORF">CEX98_05645</name>
</gene>
<organism evidence="2 3">
    <name type="scientific">Pseudoalteromonas piscicida</name>
    <dbReference type="NCBI Taxonomy" id="43662"/>
    <lineage>
        <taxon>Bacteria</taxon>
        <taxon>Pseudomonadati</taxon>
        <taxon>Pseudomonadota</taxon>
        <taxon>Gammaproteobacteria</taxon>
        <taxon>Alteromonadales</taxon>
        <taxon>Pseudoalteromonadaceae</taxon>
        <taxon>Pseudoalteromonas</taxon>
    </lineage>
</organism>
<dbReference type="CDD" id="cd00038">
    <property type="entry name" value="CAP_ED"/>
    <property type="match status" value="1"/>
</dbReference>
<dbReference type="AlphaFoldDB" id="A0A2A5JTA3"/>
<sequence length="199" mass="22888">MNALTTLKQAVASYYALSQETWSAIEAITTIKSLAKDEWLYQEGEYLTTFAFLHQGLVRLVNTNAAGQEYNKRFFVAGEFPGVMHALHRAEPANQGIQALEPSEVVLINFKQFRALLMDNPELMRFQILYLEKNWLLEKDKRELYMVQLDATERYLAFLKEQPELAERVPQYHLASHLGITPTQLSRIRKSLKSSGSFT</sequence>
<dbReference type="InterPro" id="IPR000595">
    <property type="entry name" value="cNMP-bd_dom"/>
</dbReference>
<dbReference type="InterPro" id="IPR018490">
    <property type="entry name" value="cNMP-bd_dom_sf"/>
</dbReference>
<dbReference type="PROSITE" id="PS50042">
    <property type="entry name" value="CNMP_BINDING_3"/>
    <property type="match status" value="1"/>
</dbReference>
<dbReference type="OrthoDB" id="9798104at2"/>
<reference evidence="3" key="1">
    <citation type="journal article" date="2019" name="Genome Announc.">
        <title>Draft Genome Sequence of Pseudoalteromonas piscicida Strain 36Y ROTHPW, an Hypersaline Seawater Isolate from the South Coast of Sonora, Mexico.</title>
        <authorList>
            <person name="Sanchez-Diaz R."/>
            <person name="Molina-Garza Z.J."/>
            <person name="Cruz-Suarez L.E."/>
            <person name="Selvin J."/>
            <person name="Kiran G.S."/>
            <person name="Ibarra-Gamez J.C."/>
            <person name="Gomez-Gil B."/>
            <person name="Galaviz-Silva L."/>
        </authorList>
    </citation>
    <scope>NUCLEOTIDE SEQUENCE [LARGE SCALE GENOMIC DNA]</scope>
    <source>
        <strain evidence="3">36Y_RITHPW</strain>
    </source>
</reference>
<evidence type="ECO:0000313" key="2">
    <source>
        <dbReference type="EMBL" id="PCK32704.1"/>
    </source>
</evidence>
<dbReference type="EMBL" id="NKHF01000025">
    <property type="protein sequence ID" value="PCK32704.1"/>
    <property type="molecule type" value="Genomic_DNA"/>
</dbReference>
<accession>A0A2A5JTA3</accession>
<protein>
    <recommendedName>
        <fullName evidence="1">Cyclic nucleotide-binding domain-containing protein</fullName>
    </recommendedName>
</protein>
<comment type="caution">
    <text evidence="2">The sequence shown here is derived from an EMBL/GenBank/DDBJ whole genome shotgun (WGS) entry which is preliminary data.</text>
</comment>